<proteinExistence type="inferred from homology"/>
<dbReference type="HOGENOM" id="CLU_920356_0_0_3"/>
<gene>
    <name evidence="4" type="ordered locus">P9303_22351</name>
</gene>
<dbReference type="GO" id="GO:0016491">
    <property type="term" value="F:oxidoreductase activity"/>
    <property type="evidence" value="ECO:0007669"/>
    <property type="project" value="TreeGrafter"/>
</dbReference>
<dbReference type="InterPro" id="IPR016024">
    <property type="entry name" value="ARM-type_fold"/>
</dbReference>
<evidence type="ECO:0000256" key="3">
    <source>
        <dbReference type="ARBA" id="ARBA00022738"/>
    </source>
</evidence>
<keyword evidence="2" id="KW-0042">Antenna complex</keyword>
<comment type="similarity">
    <text evidence="1">Belongs to the CpcE/RpcE/PecE family.</text>
</comment>
<dbReference type="SMART" id="SM00567">
    <property type="entry name" value="EZ_HEAT"/>
    <property type="match status" value="6"/>
</dbReference>
<dbReference type="InterPro" id="IPR011989">
    <property type="entry name" value="ARM-like"/>
</dbReference>
<dbReference type="AlphaFoldDB" id="A2CBW0"/>
<organism evidence="4 5">
    <name type="scientific">Prochlorococcus marinus (strain MIT 9303)</name>
    <dbReference type="NCBI Taxonomy" id="59922"/>
    <lineage>
        <taxon>Bacteria</taxon>
        <taxon>Bacillati</taxon>
        <taxon>Cyanobacteriota</taxon>
        <taxon>Cyanophyceae</taxon>
        <taxon>Synechococcales</taxon>
        <taxon>Prochlorococcaceae</taxon>
        <taxon>Prochlorococcus</taxon>
    </lineage>
</organism>
<accession>A2CBW0</accession>
<dbReference type="Proteomes" id="UP000002274">
    <property type="component" value="Chromosome"/>
</dbReference>
<dbReference type="STRING" id="59922.P9303_22351"/>
<dbReference type="RefSeq" id="WP_011826838.1">
    <property type="nucleotide sequence ID" value="NC_008820.1"/>
</dbReference>
<dbReference type="GO" id="GO:0030089">
    <property type="term" value="C:phycobilisome"/>
    <property type="evidence" value="ECO:0007669"/>
    <property type="project" value="UniProtKB-KW"/>
</dbReference>
<dbReference type="Gene3D" id="1.25.10.10">
    <property type="entry name" value="Leucine-rich Repeat Variant"/>
    <property type="match status" value="2"/>
</dbReference>
<sequence length="315" mass="33485">MYSLLKSTTLTQDQPFSINTDESLLNEDEAAELADELKALLRRGDTPKADAEQIQRMVSGLGDHRGLIRRTFAESLGGVGKAAVPALCVALHKHSSATVRRAAAKTLKLVGDPNTLPNLLEALLNDPDPVVQGSAAGAMAIFGADAVELLLEVIMNPNSTAMQCGFASWGLAFVGAQAPDALRNAAQSDHAEIRAAAIAGLGEQIQALGDTDARELLLGALVDPASDVRAEATILLGKLHEPSWAQPMLLARLDDLHPQVRKNAAMSLMKLKATGTLNELLARKSAEQDESVNRILQLAIDQLSSEDLKSHNDES</sequence>
<dbReference type="Pfam" id="PF13646">
    <property type="entry name" value="HEAT_2"/>
    <property type="match status" value="2"/>
</dbReference>
<evidence type="ECO:0000256" key="2">
    <source>
        <dbReference type="ARBA" id="ARBA00022549"/>
    </source>
</evidence>
<protein>
    <submittedName>
        <fullName evidence="4">FOG: HEAT repeat</fullName>
    </submittedName>
</protein>
<evidence type="ECO:0000313" key="5">
    <source>
        <dbReference type="Proteomes" id="UP000002274"/>
    </source>
</evidence>
<keyword evidence="3" id="KW-0605">Phycobilisome</keyword>
<reference evidence="4 5" key="1">
    <citation type="journal article" date="2007" name="PLoS Genet.">
        <title>Patterns and implications of gene gain and loss in the evolution of Prochlorococcus.</title>
        <authorList>
            <person name="Kettler G.C."/>
            <person name="Martiny A.C."/>
            <person name="Huang K."/>
            <person name="Zucker J."/>
            <person name="Coleman M.L."/>
            <person name="Rodrigue S."/>
            <person name="Chen F."/>
            <person name="Lapidus A."/>
            <person name="Ferriera S."/>
            <person name="Johnson J."/>
            <person name="Steglich C."/>
            <person name="Church G.M."/>
            <person name="Richardson P."/>
            <person name="Chisholm S.W."/>
        </authorList>
    </citation>
    <scope>NUCLEOTIDE SEQUENCE [LARGE SCALE GENOMIC DNA]</scope>
    <source>
        <strain evidence="4 5">MIT 9303</strain>
    </source>
</reference>
<dbReference type="BioCyc" id="PMAR59922:G1G80-1956-MONOMER"/>
<dbReference type="EMBL" id="CP000554">
    <property type="protein sequence ID" value="ABM78970.1"/>
    <property type="molecule type" value="Genomic_DNA"/>
</dbReference>
<evidence type="ECO:0000256" key="1">
    <source>
        <dbReference type="ARBA" id="ARBA00009299"/>
    </source>
</evidence>
<name>A2CBW0_PROM3</name>
<dbReference type="PANTHER" id="PTHR12697">
    <property type="entry name" value="PBS LYASE HEAT-LIKE PROTEIN"/>
    <property type="match status" value="1"/>
</dbReference>
<dbReference type="InterPro" id="IPR004155">
    <property type="entry name" value="PBS_lyase_HEAT"/>
</dbReference>
<dbReference type="PANTHER" id="PTHR12697:SF5">
    <property type="entry name" value="DEOXYHYPUSINE HYDROXYLASE"/>
    <property type="match status" value="1"/>
</dbReference>
<dbReference type="SUPFAM" id="SSF48371">
    <property type="entry name" value="ARM repeat"/>
    <property type="match status" value="1"/>
</dbReference>
<dbReference type="KEGG" id="pmf:P9303_22351"/>
<evidence type="ECO:0000313" key="4">
    <source>
        <dbReference type="EMBL" id="ABM78970.1"/>
    </source>
</evidence>